<dbReference type="Pfam" id="PF13510">
    <property type="entry name" value="Fer2_4"/>
    <property type="match status" value="1"/>
</dbReference>
<dbReference type="Gene3D" id="3.10.20.440">
    <property type="entry name" value="2Fe-2S iron-sulphur cluster binding domain, sarcosine oxidase, alpha subunit, N-terminal domain"/>
    <property type="match status" value="1"/>
</dbReference>
<dbReference type="AlphaFoldDB" id="A9HQ01"/>
<sequence length="93" mass="9970">MPEPIPPGNENRSVPFLFEGRAMQAPEGEPLAAVLRRAGIVALGVSPRDGTPRGAFCFMGSCQECRVLIDGTLAYACRATVRRDMKVTAYVAS</sequence>
<dbReference type="Proteomes" id="UP000001176">
    <property type="component" value="Chromosome"/>
</dbReference>
<dbReference type="GO" id="GO:0051536">
    <property type="term" value="F:iron-sulfur cluster binding"/>
    <property type="evidence" value="ECO:0007669"/>
    <property type="project" value="InterPro"/>
</dbReference>
<dbReference type="RefSeq" id="WP_012226844.1">
    <property type="nucleotide sequence ID" value="NC_010125.1"/>
</dbReference>
<dbReference type="InterPro" id="IPR042204">
    <property type="entry name" value="2Fe-2S-bd_N"/>
</dbReference>
<name>A9HQ01_GLUDA</name>
<evidence type="ECO:0000256" key="1">
    <source>
        <dbReference type="ARBA" id="ARBA00023002"/>
    </source>
</evidence>
<proteinExistence type="predicted"/>
<evidence type="ECO:0000313" key="2">
    <source>
        <dbReference type="EMBL" id="CAP56655.1"/>
    </source>
</evidence>
<gene>
    <name evidence="2" type="ordered locus">GDI2712</name>
</gene>
<dbReference type="InterPro" id="IPR036010">
    <property type="entry name" value="2Fe-2S_ferredoxin-like_sf"/>
</dbReference>
<dbReference type="EMBL" id="AM889285">
    <property type="protein sequence ID" value="CAP56655.1"/>
    <property type="molecule type" value="Genomic_DNA"/>
</dbReference>
<reference evidence="2 3" key="1">
    <citation type="journal article" date="2009" name="BMC Genomics">
        <title>Complete genome sequence of the sugarcane nitrogen-fixing endophyte Gluconacetobacter diazotrophicus Pal5.</title>
        <authorList>
            <person name="Bertalan M."/>
            <person name="Albano R."/>
            <person name="Padua V."/>
            <person name="Rouws L."/>
            <person name="Rojas C."/>
            <person name="Hemerly A."/>
            <person name="Teixeira K."/>
            <person name="Schwab S."/>
            <person name="Araujo J."/>
            <person name="Oliveira A."/>
            <person name="Franca L."/>
            <person name="Magalhaes V."/>
            <person name="Alqueres S."/>
            <person name="Cardoso A."/>
            <person name="Almeida W."/>
            <person name="Loureiro M.M."/>
            <person name="Nogueira E."/>
            <person name="Cidade D."/>
            <person name="Oliveira D."/>
            <person name="Simao T."/>
            <person name="Macedo J."/>
            <person name="Valadao A."/>
            <person name="Dreschsel M."/>
            <person name="Freitas F."/>
            <person name="Vidal M."/>
            <person name="Guedes H."/>
            <person name="Rodrigues E."/>
            <person name="Meneses C."/>
            <person name="Brioso P."/>
            <person name="Pozzer L."/>
            <person name="Figueiredo D."/>
            <person name="Montano H."/>
            <person name="Junior J."/>
            <person name="Filho G."/>
            <person name="Flores V."/>
            <person name="Ferreira B."/>
            <person name="Branco A."/>
            <person name="Gonzalez P."/>
            <person name="Guillobel H."/>
            <person name="Lemos M."/>
            <person name="Seibel L."/>
            <person name="Macedo J."/>
            <person name="Alves-Ferreira M."/>
            <person name="Sachetto-Martins G."/>
            <person name="Coelho A."/>
            <person name="Santos E."/>
            <person name="Amaral G."/>
            <person name="Neves A."/>
            <person name="Pacheco A.B."/>
            <person name="Carvalho D."/>
            <person name="Lery L."/>
            <person name="Bisch P."/>
            <person name="Rossle S.C."/>
            <person name="Urmenyi T."/>
            <person name="Kruger W.V."/>
            <person name="Martins O."/>
            <person name="Baldani J.I."/>
            <person name="Ferreira P.C."/>
        </authorList>
    </citation>
    <scope>NUCLEOTIDE SEQUENCE [LARGE SCALE GENOMIC DNA]</scope>
    <source>
        <strain evidence="3">ATCC 49037 / DSM 5601 / CCUG 37298 / CIP 103539 / LMG 7603 / PAl5</strain>
    </source>
</reference>
<organism evidence="2 3">
    <name type="scientific">Gluconacetobacter diazotrophicus (strain ATCC 49037 / DSM 5601 / CCUG 37298 / CIP 103539 / LMG 7603 / PAl5)</name>
    <dbReference type="NCBI Taxonomy" id="272568"/>
    <lineage>
        <taxon>Bacteria</taxon>
        <taxon>Pseudomonadati</taxon>
        <taxon>Pseudomonadota</taxon>
        <taxon>Alphaproteobacteria</taxon>
        <taxon>Acetobacterales</taxon>
        <taxon>Acetobacteraceae</taxon>
        <taxon>Gluconacetobacter</taxon>
    </lineage>
</organism>
<protein>
    <recommendedName>
        <fullName evidence="4">(2Fe-2S)-binding protein</fullName>
    </recommendedName>
</protein>
<evidence type="ECO:0000313" key="3">
    <source>
        <dbReference type="Proteomes" id="UP000001176"/>
    </source>
</evidence>
<accession>A9HQ01</accession>
<dbReference type="GO" id="GO:0016491">
    <property type="term" value="F:oxidoreductase activity"/>
    <property type="evidence" value="ECO:0007669"/>
    <property type="project" value="UniProtKB-KW"/>
</dbReference>
<keyword evidence="1" id="KW-0560">Oxidoreductase</keyword>
<dbReference type="KEGG" id="gdi:GDI2712"/>
<dbReference type="SUPFAM" id="SSF54292">
    <property type="entry name" value="2Fe-2S ferredoxin-like"/>
    <property type="match status" value="1"/>
</dbReference>
<evidence type="ECO:0008006" key="4">
    <source>
        <dbReference type="Google" id="ProtNLM"/>
    </source>
</evidence>
<keyword evidence="3" id="KW-1185">Reference proteome</keyword>